<dbReference type="GeneID" id="63833350"/>
<name>A0A9P5CN49_CRYP1</name>
<protein>
    <submittedName>
        <fullName evidence="2">Uncharacterized protein</fullName>
    </submittedName>
</protein>
<feature type="non-terminal residue" evidence="2">
    <location>
        <position position="1"/>
    </location>
</feature>
<keyword evidence="3" id="KW-1185">Reference proteome</keyword>
<accession>A0A9P5CN49</accession>
<evidence type="ECO:0000256" key="1">
    <source>
        <dbReference type="SAM" id="Coils"/>
    </source>
</evidence>
<sequence>SSHLFTPCGQPGSVKPTMADPLSVTASVAGVIGFGLQVCNGVSQYLDAIKERENDLESARRQAQHMKSLLALSKAALNRTGQGHGQSTSFGQIIVDACEPQIQALENLVTKLASGSPSSADQGKADR</sequence>
<dbReference type="EMBL" id="MU032349">
    <property type="protein sequence ID" value="KAF3763937.1"/>
    <property type="molecule type" value="Genomic_DNA"/>
</dbReference>
<reference evidence="2" key="1">
    <citation type="journal article" date="2020" name="Phytopathology">
        <title>Genome sequence of the chestnut blight fungus Cryphonectria parasitica EP155: A fundamental resource for an archetypical invasive plant pathogen.</title>
        <authorList>
            <person name="Crouch J.A."/>
            <person name="Dawe A."/>
            <person name="Aerts A."/>
            <person name="Barry K."/>
            <person name="Churchill A.C.L."/>
            <person name="Grimwood J."/>
            <person name="Hillman B."/>
            <person name="Milgroom M.G."/>
            <person name="Pangilinan J."/>
            <person name="Smith M."/>
            <person name="Salamov A."/>
            <person name="Schmutz J."/>
            <person name="Yadav J."/>
            <person name="Grigoriev I.V."/>
            <person name="Nuss D."/>
        </authorList>
    </citation>
    <scope>NUCLEOTIDE SEQUENCE</scope>
    <source>
        <strain evidence="2">EP155</strain>
    </source>
</reference>
<proteinExistence type="predicted"/>
<evidence type="ECO:0000313" key="3">
    <source>
        <dbReference type="Proteomes" id="UP000803844"/>
    </source>
</evidence>
<gene>
    <name evidence="2" type="ORF">M406DRAFT_243576</name>
</gene>
<feature type="coiled-coil region" evidence="1">
    <location>
        <begin position="42"/>
        <end position="69"/>
    </location>
</feature>
<dbReference type="Proteomes" id="UP000803844">
    <property type="component" value="Unassembled WGS sequence"/>
</dbReference>
<keyword evidence="1" id="KW-0175">Coiled coil</keyword>
<dbReference type="RefSeq" id="XP_040774898.1">
    <property type="nucleotide sequence ID" value="XM_040916221.1"/>
</dbReference>
<feature type="non-terminal residue" evidence="2">
    <location>
        <position position="127"/>
    </location>
</feature>
<dbReference type="OrthoDB" id="1577640at2759"/>
<organism evidence="2 3">
    <name type="scientific">Cryphonectria parasitica (strain ATCC 38755 / EP155)</name>
    <dbReference type="NCBI Taxonomy" id="660469"/>
    <lineage>
        <taxon>Eukaryota</taxon>
        <taxon>Fungi</taxon>
        <taxon>Dikarya</taxon>
        <taxon>Ascomycota</taxon>
        <taxon>Pezizomycotina</taxon>
        <taxon>Sordariomycetes</taxon>
        <taxon>Sordariomycetidae</taxon>
        <taxon>Diaporthales</taxon>
        <taxon>Cryphonectriaceae</taxon>
        <taxon>Cryphonectria-Endothia species complex</taxon>
        <taxon>Cryphonectria</taxon>
    </lineage>
</organism>
<comment type="caution">
    <text evidence="2">The sequence shown here is derived from an EMBL/GenBank/DDBJ whole genome shotgun (WGS) entry which is preliminary data.</text>
</comment>
<dbReference type="AlphaFoldDB" id="A0A9P5CN49"/>
<evidence type="ECO:0000313" key="2">
    <source>
        <dbReference type="EMBL" id="KAF3763937.1"/>
    </source>
</evidence>